<evidence type="ECO:0000256" key="1">
    <source>
        <dbReference type="SAM" id="SignalP"/>
    </source>
</evidence>
<reference evidence="2 3" key="1">
    <citation type="submission" date="2019-02" db="EMBL/GenBank/DDBJ databases">
        <title>Deep-cultivation of Planctomycetes and their phenomic and genomic characterization uncovers novel biology.</title>
        <authorList>
            <person name="Wiegand S."/>
            <person name="Jogler M."/>
            <person name="Boedeker C."/>
            <person name="Pinto D."/>
            <person name="Vollmers J."/>
            <person name="Rivas-Marin E."/>
            <person name="Kohn T."/>
            <person name="Peeters S.H."/>
            <person name="Heuer A."/>
            <person name="Rast P."/>
            <person name="Oberbeckmann S."/>
            <person name="Bunk B."/>
            <person name="Jeske O."/>
            <person name="Meyerdierks A."/>
            <person name="Storesund J.E."/>
            <person name="Kallscheuer N."/>
            <person name="Luecker S."/>
            <person name="Lage O.M."/>
            <person name="Pohl T."/>
            <person name="Merkel B.J."/>
            <person name="Hornburger P."/>
            <person name="Mueller R.-W."/>
            <person name="Bruemmer F."/>
            <person name="Labrenz M."/>
            <person name="Spormann A.M."/>
            <person name="Op den Camp H."/>
            <person name="Overmann J."/>
            <person name="Amann R."/>
            <person name="Jetten M.S.M."/>
            <person name="Mascher T."/>
            <person name="Medema M.H."/>
            <person name="Devos D.P."/>
            <person name="Kaster A.-K."/>
            <person name="Ovreas L."/>
            <person name="Rohde M."/>
            <person name="Galperin M.Y."/>
            <person name="Jogler C."/>
        </authorList>
    </citation>
    <scope>NUCLEOTIDE SEQUENCE [LARGE SCALE GENOMIC DNA]</scope>
    <source>
        <strain evidence="2 3">I41</strain>
    </source>
</reference>
<evidence type="ECO:0000313" key="2">
    <source>
        <dbReference type="EMBL" id="QDT71762.1"/>
    </source>
</evidence>
<dbReference type="InterPro" id="IPR011042">
    <property type="entry name" value="6-blade_b-propeller_TolB-like"/>
</dbReference>
<keyword evidence="1" id="KW-0732">Signal</keyword>
<dbReference type="EMBL" id="CP036339">
    <property type="protein sequence ID" value="QDT71762.1"/>
    <property type="molecule type" value="Genomic_DNA"/>
</dbReference>
<protein>
    <recommendedName>
        <fullName evidence="4">Translocation protein TolB</fullName>
    </recommendedName>
</protein>
<feature type="signal peptide" evidence="1">
    <location>
        <begin position="1"/>
        <end position="23"/>
    </location>
</feature>
<proteinExistence type="predicted"/>
<accession>A0A517TTS0</accession>
<gene>
    <name evidence="2" type="ORF">I41_09220</name>
</gene>
<dbReference type="SUPFAM" id="SSF82171">
    <property type="entry name" value="DPP6 N-terminal domain-like"/>
    <property type="match status" value="1"/>
</dbReference>
<name>A0A517TTS0_9BACT</name>
<dbReference type="AlphaFoldDB" id="A0A517TTS0"/>
<keyword evidence="3" id="KW-1185">Reference proteome</keyword>
<feature type="chain" id="PRO_5022004192" description="Translocation protein TolB" evidence="1">
    <location>
        <begin position="24"/>
        <end position="461"/>
    </location>
</feature>
<dbReference type="Proteomes" id="UP000317909">
    <property type="component" value="Chromosome"/>
</dbReference>
<evidence type="ECO:0008006" key="4">
    <source>
        <dbReference type="Google" id="ProtNLM"/>
    </source>
</evidence>
<sequence length="461" mass="51684" precursor="true">MTNSMGRRVVTFLLLLASLRAIACARPAELPAESQVLDDKLIMDARPEPLVSPDGRQVAYFSRGYACVADIAAGKSRQLIEVPGTWSHVYAKSVDPGDLDSLDHPVTAKKYKDLYRDVSQRIADFQWTADSAAIVYSLSHEIPRKELDSHVTQVHVWRMPLTGEPKEIASGDLSYSGRRGPGGVITRDGRFLVNNSGRDRALIWDLATNKPRATPFLNLTPSPTSGRWLCVEKDTRQLVVVDEGFQVIARHDEIVPKSDYGFNMIWSPDERFVFWRQQIGVDYYSNWDGCRYDLVTRDRQIFTGSYMNEAIIFTGHRGEFLRVGASGIQGPGQGLTVREQYVGLVPDGRVHMQRFWHHTHPTGQDSMVSRPGGGSQVLWSPDLQLFTIGLARPQGPHGAVMHLADRHRHLWRLPGEETEDYVSPYQVAGFALDGESIISYDKSRLFSLPVSAIKAAENKLR</sequence>
<dbReference type="Gene3D" id="2.120.10.30">
    <property type="entry name" value="TolB, C-terminal domain"/>
    <property type="match status" value="1"/>
</dbReference>
<organism evidence="2 3">
    <name type="scientific">Lacipirellula limnantheis</name>
    <dbReference type="NCBI Taxonomy" id="2528024"/>
    <lineage>
        <taxon>Bacteria</taxon>
        <taxon>Pseudomonadati</taxon>
        <taxon>Planctomycetota</taxon>
        <taxon>Planctomycetia</taxon>
        <taxon>Pirellulales</taxon>
        <taxon>Lacipirellulaceae</taxon>
        <taxon>Lacipirellula</taxon>
    </lineage>
</organism>
<dbReference type="KEGG" id="llh:I41_09220"/>
<evidence type="ECO:0000313" key="3">
    <source>
        <dbReference type="Proteomes" id="UP000317909"/>
    </source>
</evidence>